<dbReference type="OrthoDB" id="1041979at2"/>
<dbReference type="EMBL" id="SIRT01000006">
    <property type="protein sequence ID" value="TBN03678.1"/>
    <property type="molecule type" value="Genomic_DNA"/>
</dbReference>
<evidence type="ECO:0000259" key="2">
    <source>
        <dbReference type="Pfam" id="PF08522"/>
    </source>
</evidence>
<evidence type="ECO:0000313" key="4">
    <source>
        <dbReference type="EMBL" id="TBN03678.1"/>
    </source>
</evidence>
<gene>
    <name evidence="4" type="ORF">EYD45_09175</name>
</gene>
<dbReference type="Gene3D" id="2.40.128.420">
    <property type="match status" value="1"/>
</dbReference>
<dbReference type="PROSITE" id="PS51257">
    <property type="entry name" value="PROKAR_LIPOPROTEIN"/>
    <property type="match status" value="1"/>
</dbReference>
<evidence type="ECO:0000313" key="5">
    <source>
        <dbReference type="Proteomes" id="UP000291142"/>
    </source>
</evidence>
<evidence type="ECO:0000256" key="1">
    <source>
        <dbReference type="SAM" id="SignalP"/>
    </source>
</evidence>
<evidence type="ECO:0000259" key="3">
    <source>
        <dbReference type="Pfam" id="PF18620"/>
    </source>
</evidence>
<feature type="domain" description="DUF5627" evidence="3">
    <location>
        <begin position="201"/>
        <end position="364"/>
    </location>
</feature>
<keyword evidence="1" id="KW-0732">Signal</keyword>
<reference evidence="4 5" key="1">
    <citation type="submission" date="2019-02" db="EMBL/GenBank/DDBJ databases">
        <title>Hyunsoonleella sp., isolated from marine sediment.</title>
        <authorList>
            <person name="Liu B.-T."/>
        </authorList>
    </citation>
    <scope>NUCLEOTIDE SEQUENCE [LARGE SCALE GENOMIC DNA]</scope>
    <source>
        <strain evidence="4 5">T58</strain>
    </source>
</reference>
<sequence length="378" mass="42180">MKIKLVVVFAVLLSIMACENQDNIVEDFGSTSVFFPYQRPARTLVLGEYDLGFNDNDNNGRFEIGVVMSGVFENQIDRRVHFELAPDLINATALGVDSVNVKVLPSSYYTIEQQSPVTIPAGSINGRIPIQLEDAFFNDTLSFAPENETHYVIPLRITDYEELDSLLTGVPIVDNPVKILDDNWNPAPKDYTLFGIKFMNQYQGVYLRRGADKIVGTSEKVTIATGATETSNIDTTTVYRAEFVEQDEVVPVFTSGRNSATVKNRVRRGLIPSDDNVTLNLAIDSNGSITVTNVEGDKFTVTGTGSWVVDGDEWGGEKRNVIYLEYQYSDVQVVQEVRFGSVISETTVDLMHTVNDTLVIRNRDVRFEQFDIELTVNP</sequence>
<keyword evidence="5" id="KW-1185">Reference proteome</keyword>
<protein>
    <submittedName>
        <fullName evidence="4">DUF1735 domain-containing protein</fullName>
    </submittedName>
</protein>
<organism evidence="4 5">
    <name type="scientific">Hyunsoonleella flava</name>
    <dbReference type="NCBI Taxonomy" id="2527939"/>
    <lineage>
        <taxon>Bacteria</taxon>
        <taxon>Pseudomonadati</taxon>
        <taxon>Bacteroidota</taxon>
        <taxon>Flavobacteriia</taxon>
        <taxon>Flavobacteriales</taxon>
        <taxon>Flavobacteriaceae</taxon>
    </lineage>
</organism>
<dbReference type="Gene3D" id="2.60.40.1740">
    <property type="entry name" value="hypothetical protein (bacova_03559)"/>
    <property type="match status" value="1"/>
</dbReference>
<dbReference type="Pfam" id="PF08522">
    <property type="entry name" value="BT_3987-like_N"/>
    <property type="match status" value="1"/>
</dbReference>
<feature type="chain" id="PRO_5020311302" evidence="1">
    <location>
        <begin position="21"/>
        <end position="378"/>
    </location>
</feature>
<proteinExistence type="predicted"/>
<accession>A0A4Q9FDX8</accession>
<dbReference type="InterPro" id="IPR013728">
    <property type="entry name" value="BT_3987-like_N"/>
</dbReference>
<name>A0A4Q9FDX8_9FLAO</name>
<comment type="caution">
    <text evidence="4">The sequence shown here is derived from an EMBL/GenBank/DDBJ whole genome shotgun (WGS) entry which is preliminary data.</text>
</comment>
<feature type="signal peptide" evidence="1">
    <location>
        <begin position="1"/>
        <end position="20"/>
    </location>
</feature>
<dbReference type="Pfam" id="PF18620">
    <property type="entry name" value="DUF5627"/>
    <property type="match status" value="1"/>
</dbReference>
<dbReference type="Proteomes" id="UP000291142">
    <property type="component" value="Unassembled WGS sequence"/>
</dbReference>
<feature type="domain" description="BT-3987-like N-terminal" evidence="2">
    <location>
        <begin position="31"/>
        <end position="161"/>
    </location>
</feature>
<dbReference type="AlphaFoldDB" id="A0A4Q9FDX8"/>
<dbReference type="RefSeq" id="WP_130964246.1">
    <property type="nucleotide sequence ID" value="NZ_SIRT01000006.1"/>
</dbReference>
<dbReference type="InterPro" id="IPR040580">
    <property type="entry name" value="DUF5627"/>
</dbReference>